<comment type="caution">
    <text evidence="6">The sequence shown here is derived from an EMBL/GenBank/DDBJ whole genome shotgun (WGS) entry which is preliminary data.</text>
</comment>
<evidence type="ECO:0000313" key="7">
    <source>
        <dbReference type="Proteomes" id="UP000239539"/>
    </source>
</evidence>
<dbReference type="Gene3D" id="3.30.379.10">
    <property type="entry name" value="Chitobiase/beta-hexosaminidase domain 2-like"/>
    <property type="match status" value="1"/>
</dbReference>
<evidence type="ECO:0000259" key="3">
    <source>
        <dbReference type="Pfam" id="PF05089"/>
    </source>
</evidence>
<dbReference type="RefSeq" id="WP_105929646.1">
    <property type="nucleotide sequence ID" value="NZ_PVNO01000002.1"/>
</dbReference>
<evidence type="ECO:0000259" key="4">
    <source>
        <dbReference type="Pfam" id="PF12971"/>
    </source>
</evidence>
<dbReference type="InterPro" id="IPR024733">
    <property type="entry name" value="NAGLU_tim-barrel"/>
</dbReference>
<gene>
    <name evidence="6" type="ORF">C6Y39_02020</name>
</gene>
<evidence type="ECO:0000256" key="1">
    <source>
        <dbReference type="ARBA" id="ARBA00022801"/>
    </source>
</evidence>
<dbReference type="Pfam" id="PF05089">
    <property type="entry name" value="NAGLU"/>
    <property type="match status" value="1"/>
</dbReference>
<evidence type="ECO:0000256" key="2">
    <source>
        <dbReference type="SAM" id="SignalP"/>
    </source>
</evidence>
<accession>A0ABX5CWV8</accession>
<dbReference type="Gene3D" id="1.20.120.670">
    <property type="entry name" value="N-acetyl-b-d-glucoasminidase"/>
    <property type="match status" value="1"/>
</dbReference>
<proteinExistence type="predicted"/>
<feature type="domain" description="Alpha-N-acetylglucosaminidase tim-barrel" evidence="3">
    <location>
        <begin position="132"/>
        <end position="467"/>
    </location>
</feature>
<keyword evidence="1" id="KW-0378">Hydrolase</keyword>
<dbReference type="InterPro" id="IPR024732">
    <property type="entry name" value="NAGLU_C"/>
</dbReference>
<feature type="chain" id="PRO_5045343617" evidence="2">
    <location>
        <begin position="23"/>
        <end position="740"/>
    </location>
</feature>
<keyword evidence="2" id="KW-0732">Signal</keyword>
<keyword evidence="7" id="KW-1185">Reference proteome</keyword>
<evidence type="ECO:0000313" key="6">
    <source>
        <dbReference type="EMBL" id="PRO70756.1"/>
    </source>
</evidence>
<feature type="signal peptide" evidence="2">
    <location>
        <begin position="1"/>
        <end position="22"/>
    </location>
</feature>
<dbReference type="Pfam" id="PF12971">
    <property type="entry name" value="NAGLU_N"/>
    <property type="match status" value="1"/>
</dbReference>
<sequence>MKKTWLHSISALCLSLSAVLVGCDKQQDVSDVAPKQAEPAISAVLERVTQGQVKNITTTKVADDEPEWFEVNVIDGQAEVLANSHTALAYGAYQYLREQGALSVSWEGKRVAFPDTFEDFDGAKTTTPFEQRTYLNVCAYGYTTPWWGWERWEKEIDWMALHGVNNPVAMEGQEFVWQALWKDFDVTDKELADYFSGPAFTPWQRMGNIEGHEGPLPQSWINKKHQLQKQILKRMKALGMQPVVPAFSGYVPKAFVERFPDAKVYEMPRWTGFENATYWLDPADPLFKTVAKRFIELYTEIYGVQDYYLSDAFNEMLPPVSEENRHAELASYGKRIYESIAQVAPDAVWVMQGWMFGADEEFWDLASIEAFLKDVPDQKAMIHDIGNDRYHVWQRTEGFKGKPWVFGFIHNYGGSDPVYADFSDYVEQLDVVTNSDKKGELTGFGVFPEGIHNNSVAYEFLFDLPWNAKPDMKEWLANYTKARYGKTSPELIAAWEKVIKGVFSVSYWKSRWWEGSAGAYLLFKRPTIDIVNFDEHPGNLMALDDGISQLIELAPLMGNAYLYQYDIVDFVKHAVSLHVDLMLQEVVNAYSSKDFERGDELMASIDVAITKLDNLLGFHQESLHTWLSDASAYGETAQESAYYVNNARLQVTQWGGPKLKDYASKAWQGMYKDYYLPRWKMYLSAYRIAKETQTPFDDAAMQEALIKWERDWINRTEIPTQSIPETPIEDAEVLMKAITR</sequence>
<evidence type="ECO:0000259" key="5">
    <source>
        <dbReference type="Pfam" id="PF12972"/>
    </source>
</evidence>
<dbReference type="PROSITE" id="PS51257">
    <property type="entry name" value="PROKAR_LIPOPROTEIN"/>
    <property type="match status" value="1"/>
</dbReference>
<feature type="domain" description="Alpha-N-acetylglucosaminidase C-terminal" evidence="5">
    <location>
        <begin position="475"/>
        <end position="732"/>
    </location>
</feature>
<dbReference type="InterPro" id="IPR024240">
    <property type="entry name" value="NAGLU_N"/>
</dbReference>
<dbReference type="Pfam" id="PF12972">
    <property type="entry name" value="NAGLU_C"/>
    <property type="match status" value="1"/>
</dbReference>
<dbReference type="Gene3D" id="3.20.20.80">
    <property type="entry name" value="Glycosidases"/>
    <property type="match status" value="1"/>
</dbReference>
<reference evidence="7" key="1">
    <citation type="journal article" date="2020" name="Int. J. Syst. Evol. Microbiol.">
        <title>Alteromonas alba sp. nov., a marine bacterium isolated from the seawater of the West Pacific Ocean.</title>
        <authorList>
            <person name="Sun C."/>
            <person name="Wu Y.-H."/>
            <person name="Xamxidin M."/>
            <person name="Cheng H."/>
            <person name="Xu X.-W."/>
        </authorList>
    </citation>
    <scope>NUCLEOTIDE SEQUENCE [LARGE SCALE GENOMIC DNA]</scope>
    <source>
        <strain evidence="7">9a2</strain>
    </source>
</reference>
<dbReference type="InterPro" id="IPR029018">
    <property type="entry name" value="Hex-like_dom2"/>
</dbReference>
<dbReference type="EMBL" id="PVNO01000002">
    <property type="protein sequence ID" value="PRO70756.1"/>
    <property type="molecule type" value="Genomic_DNA"/>
</dbReference>
<protein>
    <submittedName>
        <fullName evidence="6">Alpha-N-acetylglucosaminidase</fullName>
    </submittedName>
</protein>
<dbReference type="InterPro" id="IPR007781">
    <property type="entry name" value="NAGLU"/>
</dbReference>
<dbReference type="PANTHER" id="PTHR12872">
    <property type="entry name" value="ALPHA-N-ACETYLGLUCOSAMINIDASE"/>
    <property type="match status" value="1"/>
</dbReference>
<organism evidence="6 7">
    <name type="scientific">Alteromonas gracilis</name>
    <dbReference type="NCBI Taxonomy" id="1479524"/>
    <lineage>
        <taxon>Bacteria</taxon>
        <taxon>Pseudomonadati</taxon>
        <taxon>Pseudomonadota</taxon>
        <taxon>Gammaproteobacteria</taxon>
        <taxon>Alteromonadales</taxon>
        <taxon>Alteromonadaceae</taxon>
        <taxon>Alteromonas/Salinimonas group</taxon>
        <taxon>Alteromonas</taxon>
    </lineage>
</organism>
<dbReference type="PANTHER" id="PTHR12872:SF1">
    <property type="entry name" value="ALPHA-N-ACETYLGLUCOSAMINIDASE"/>
    <property type="match status" value="1"/>
</dbReference>
<name>A0ABX5CWV8_9ALTE</name>
<dbReference type="Proteomes" id="UP000239539">
    <property type="component" value="Unassembled WGS sequence"/>
</dbReference>
<feature type="domain" description="Alpha-N-acetylglucosaminidase N-terminal" evidence="4">
    <location>
        <begin position="40"/>
        <end position="116"/>
    </location>
</feature>